<dbReference type="CDD" id="cd17321">
    <property type="entry name" value="MFS_MMR_MDR_like"/>
    <property type="match status" value="1"/>
</dbReference>
<keyword evidence="2" id="KW-0813">Transport</keyword>
<evidence type="ECO:0000256" key="2">
    <source>
        <dbReference type="ARBA" id="ARBA00022448"/>
    </source>
</evidence>
<dbReference type="EMBL" id="CBSV010000157">
    <property type="protein sequence ID" value="CDH01957.1"/>
    <property type="molecule type" value="Genomic_DNA"/>
</dbReference>
<protein>
    <recommendedName>
        <fullName evidence="7">Major facilitator superfamily (MFS) profile domain-containing protein</fullName>
    </recommendedName>
</protein>
<feature type="transmembrane region" description="Helical" evidence="6">
    <location>
        <begin position="362"/>
        <end position="383"/>
    </location>
</feature>
<feature type="transmembrane region" description="Helical" evidence="6">
    <location>
        <begin position="20"/>
        <end position="45"/>
    </location>
</feature>
<dbReference type="InterPro" id="IPR036259">
    <property type="entry name" value="MFS_trans_sf"/>
</dbReference>
<keyword evidence="5 6" id="KW-0472">Membrane</keyword>
<organism evidence="8">
    <name type="scientific">Xenorhabdus bovienii str. feltiae Moldova</name>
    <dbReference type="NCBI Taxonomy" id="1398200"/>
    <lineage>
        <taxon>Bacteria</taxon>
        <taxon>Pseudomonadati</taxon>
        <taxon>Pseudomonadota</taxon>
        <taxon>Gammaproteobacteria</taxon>
        <taxon>Enterobacterales</taxon>
        <taxon>Morganellaceae</taxon>
        <taxon>Xenorhabdus</taxon>
    </lineage>
</organism>
<keyword evidence="4 6" id="KW-1133">Transmembrane helix</keyword>
<name>A0A077NID5_XENBV</name>
<proteinExistence type="predicted"/>
<keyword evidence="3 6" id="KW-0812">Transmembrane</keyword>
<feature type="transmembrane region" description="Helical" evidence="6">
    <location>
        <begin position="57"/>
        <end position="73"/>
    </location>
</feature>
<feature type="transmembrane region" description="Helical" evidence="6">
    <location>
        <begin position="274"/>
        <end position="296"/>
    </location>
</feature>
<dbReference type="InterPro" id="IPR020846">
    <property type="entry name" value="MFS_dom"/>
</dbReference>
<feature type="transmembrane region" description="Helical" evidence="6">
    <location>
        <begin position="174"/>
        <end position="194"/>
    </location>
</feature>
<evidence type="ECO:0000259" key="7">
    <source>
        <dbReference type="PROSITE" id="PS50850"/>
    </source>
</evidence>
<feature type="transmembrane region" description="Helical" evidence="6">
    <location>
        <begin position="144"/>
        <end position="168"/>
    </location>
</feature>
<evidence type="ECO:0000256" key="4">
    <source>
        <dbReference type="ARBA" id="ARBA00022989"/>
    </source>
</evidence>
<dbReference type="PANTHER" id="PTHR42718:SF9">
    <property type="entry name" value="MAJOR FACILITATOR SUPERFAMILY MULTIDRUG TRANSPORTER MFSC"/>
    <property type="match status" value="1"/>
</dbReference>
<gene>
    <name evidence="8" type="ORF">XBFM1_240008</name>
</gene>
<sequence>MFLESNMTKVEFNKIDMHVLLTVCLSMFIIPLTITSSSILTLSLMKNYSITYQEAQWFINIFMVMYGAFLPITGSLSDFVGRKNIFLLGLILFSVGFLLGGIIDNYGYILFFRAICGIAAAAVTTSATSLLASHIDEAKRPKAFSIFGVFLGVGMIAGPLVASGFNYISRGWTLFSVITALILLLLFISLIYVSDKTRYAYEKFDWLGGMILTLFLISTVSLISFLPVWSITDRKIVFLIVVSLICIIALYRIEKIAKNPVLDLAIFKNRIFSSMSITTLLLGFGYISIIFYFPYYLKITTDFTSFKIGVVMTVATLPSFIFPPIIAKFRGSFNDGGLLKTTLALLIVSPLYLDYVLGSGGILYYCAAMFLLGSSFGISLSYLDGVAVSSVEAYQSGLAAGTFNTFRIGGESISIPLVSTVISLLNNNTSDNNASCIIMGNRLINNVGSKLTASTSITLLAMSVICLIVSVPVLILYHTSKKRSRAHENIQE</sequence>
<feature type="transmembrane region" description="Helical" evidence="6">
    <location>
        <begin position="236"/>
        <end position="253"/>
    </location>
</feature>
<dbReference type="Pfam" id="PF07690">
    <property type="entry name" value="MFS_1"/>
    <property type="match status" value="1"/>
</dbReference>
<accession>A0A077NID5</accession>
<evidence type="ECO:0000256" key="5">
    <source>
        <dbReference type="ARBA" id="ARBA00023136"/>
    </source>
</evidence>
<feature type="domain" description="Major facilitator superfamily (MFS) profile" evidence="7">
    <location>
        <begin position="19"/>
        <end position="481"/>
    </location>
</feature>
<comment type="subcellular location">
    <subcellularLocation>
        <location evidence="1">Membrane</location>
        <topology evidence="1">Multi-pass membrane protein</topology>
    </subcellularLocation>
</comment>
<dbReference type="HOGENOM" id="CLU_554271_0_0_6"/>
<dbReference type="Proteomes" id="UP000028487">
    <property type="component" value="Unassembled WGS sequence"/>
</dbReference>
<evidence type="ECO:0000313" key="8">
    <source>
        <dbReference type="EMBL" id="CDH01957.1"/>
    </source>
</evidence>
<dbReference type="Gene3D" id="1.20.1250.20">
    <property type="entry name" value="MFS general substrate transporter like domains"/>
    <property type="match status" value="2"/>
</dbReference>
<evidence type="ECO:0000256" key="1">
    <source>
        <dbReference type="ARBA" id="ARBA00004141"/>
    </source>
</evidence>
<dbReference type="PROSITE" id="PS50850">
    <property type="entry name" value="MFS"/>
    <property type="match status" value="1"/>
</dbReference>
<feature type="transmembrane region" description="Helical" evidence="6">
    <location>
        <begin position="404"/>
        <end position="425"/>
    </location>
</feature>
<feature type="transmembrane region" description="Helical" evidence="6">
    <location>
        <begin position="457"/>
        <end position="477"/>
    </location>
</feature>
<comment type="caution">
    <text evidence="8">The sequence shown here is derived from an EMBL/GenBank/DDBJ whole genome shotgun (WGS) entry which is preliminary data.</text>
</comment>
<feature type="transmembrane region" description="Helical" evidence="6">
    <location>
        <begin position="206"/>
        <end position="230"/>
    </location>
</feature>
<dbReference type="SUPFAM" id="SSF103473">
    <property type="entry name" value="MFS general substrate transporter"/>
    <property type="match status" value="1"/>
</dbReference>
<dbReference type="InterPro" id="IPR011701">
    <property type="entry name" value="MFS"/>
</dbReference>
<feature type="transmembrane region" description="Helical" evidence="6">
    <location>
        <begin position="308"/>
        <end position="326"/>
    </location>
</feature>
<dbReference type="AlphaFoldDB" id="A0A077NID5"/>
<dbReference type="GO" id="GO:0016020">
    <property type="term" value="C:membrane"/>
    <property type="evidence" value="ECO:0007669"/>
    <property type="project" value="UniProtKB-SubCell"/>
</dbReference>
<dbReference type="GO" id="GO:0022857">
    <property type="term" value="F:transmembrane transporter activity"/>
    <property type="evidence" value="ECO:0007669"/>
    <property type="project" value="InterPro"/>
</dbReference>
<feature type="transmembrane region" description="Helical" evidence="6">
    <location>
        <begin position="109"/>
        <end position="132"/>
    </location>
</feature>
<evidence type="ECO:0000256" key="3">
    <source>
        <dbReference type="ARBA" id="ARBA00022692"/>
    </source>
</evidence>
<feature type="transmembrane region" description="Helical" evidence="6">
    <location>
        <begin position="85"/>
        <end position="103"/>
    </location>
</feature>
<reference evidence="8" key="1">
    <citation type="submission" date="2013-07" db="EMBL/GenBank/DDBJ databases">
        <title>Sub-species coevolution in mutualistic symbiosis.</title>
        <authorList>
            <person name="Murfin K."/>
            <person name="Klassen J."/>
            <person name="Lee M."/>
            <person name="Forst S."/>
            <person name="Stock P."/>
            <person name="Goodrich-Blair H."/>
        </authorList>
    </citation>
    <scope>NUCLEOTIDE SEQUENCE [LARGE SCALE GENOMIC DNA]</scope>
    <source>
        <strain evidence="8">Feltiae Moldova</strain>
    </source>
</reference>
<evidence type="ECO:0000256" key="6">
    <source>
        <dbReference type="SAM" id="Phobius"/>
    </source>
</evidence>
<dbReference type="PANTHER" id="PTHR42718">
    <property type="entry name" value="MAJOR FACILITATOR SUPERFAMILY MULTIDRUG TRANSPORTER MFSC"/>
    <property type="match status" value="1"/>
</dbReference>